<evidence type="ECO:0000256" key="8">
    <source>
        <dbReference type="PIRSR" id="PIRSR602401-1"/>
    </source>
</evidence>
<dbReference type="InterPro" id="IPR050364">
    <property type="entry name" value="Cytochrome_P450_fung"/>
</dbReference>
<evidence type="ECO:0000256" key="3">
    <source>
        <dbReference type="ARBA" id="ARBA00022617"/>
    </source>
</evidence>
<evidence type="ECO:0000256" key="7">
    <source>
        <dbReference type="ARBA" id="ARBA00023033"/>
    </source>
</evidence>
<dbReference type="EMBL" id="JELW01000034">
    <property type="protein sequence ID" value="EXU97698.1"/>
    <property type="molecule type" value="Genomic_DNA"/>
</dbReference>
<dbReference type="InterPro" id="IPR002401">
    <property type="entry name" value="Cyt_P450_E_grp-I"/>
</dbReference>
<dbReference type="eggNOG" id="KOG0156">
    <property type="taxonomic scope" value="Eukaryota"/>
</dbReference>
<dbReference type="GO" id="GO:0016705">
    <property type="term" value="F:oxidoreductase activity, acting on paired donors, with incorporation or reduction of molecular oxygen"/>
    <property type="evidence" value="ECO:0007669"/>
    <property type="project" value="InterPro"/>
</dbReference>
<evidence type="ECO:0000313" key="11">
    <source>
        <dbReference type="Proteomes" id="UP000030151"/>
    </source>
</evidence>
<dbReference type="CDD" id="cd11065">
    <property type="entry name" value="CYP64-like"/>
    <property type="match status" value="1"/>
</dbReference>
<organism evidence="10 11">
    <name type="scientific">Metarhizium robertsii</name>
    <dbReference type="NCBI Taxonomy" id="568076"/>
    <lineage>
        <taxon>Eukaryota</taxon>
        <taxon>Fungi</taxon>
        <taxon>Dikarya</taxon>
        <taxon>Ascomycota</taxon>
        <taxon>Pezizomycotina</taxon>
        <taxon>Sordariomycetes</taxon>
        <taxon>Hypocreomycetidae</taxon>
        <taxon>Hypocreales</taxon>
        <taxon>Clavicipitaceae</taxon>
        <taxon>Metarhizium</taxon>
    </lineage>
</organism>
<comment type="cofactor">
    <cofactor evidence="1 8">
        <name>heme</name>
        <dbReference type="ChEBI" id="CHEBI:30413"/>
    </cofactor>
</comment>
<evidence type="ECO:0000313" key="10">
    <source>
        <dbReference type="EMBL" id="EXU97698.1"/>
    </source>
</evidence>
<comment type="similarity">
    <text evidence="2 9">Belongs to the cytochrome P450 family.</text>
</comment>
<gene>
    <name evidence="10" type="ORF">X797_009253</name>
</gene>
<dbReference type="InterPro" id="IPR017972">
    <property type="entry name" value="Cyt_P450_CS"/>
</dbReference>
<dbReference type="InterPro" id="IPR001128">
    <property type="entry name" value="Cyt_P450"/>
</dbReference>
<keyword evidence="5 9" id="KW-0560">Oxidoreductase</keyword>
<dbReference type="GO" id="GO:0004497">
    <property type="term" value="F:monooxygenase activity"/>
    <property type="evidence" value="ECO:0007669"/>
    <property type="project" value="UniProtKB-KW"/>
</dbReference>
<dbReference type="Proteomes" id="UP000030151">
    <property type="component" value="Unassembled WGS sequence"/>
</dbReference>
<dbReference type="InterPro" id="IPR036396">
    <property type="entry name" value="Cyt_P450_sf"/>
</dbReference>
<comment type="caution">
    <text evidence="10">The sequence shown here is derived from an EMBL/GenBank/DDBJ whole genome shotgun (WGS) entry which is preliminary data.</text>
</comment>
<accession>A0A0A1UPY9</accession>
<dbReference type="AlphaFoldDB" id="A0A0A1UPY9"/>
<dbReference type="PANTHER" id="PTHR46300">
    <property type="entry name" value="P450, PUTATIVE (EUROFUNG)-RELATED-RELATED"/>
    <property type="match status" value="1"/>
</dbReference>
<reference evidence="10 11" key="1">
    <citation type="submission" date="2014-02" db="EMBL/GenBank/DDBJ databases">
        <title>The genome sequence of the entomopathogenic fungus Metarhizium robertsii ARSEF 2575.</title>
        <authorList>
            <person name="Giuliano Garisto Donzelli B."/>
            <person name="Roe B.A."/>
            <person name="Macmil S.L."/>
            <person name="Krasnoff S.B."/>
            <person name="Gibson D.M."/>
        </authorList>
    </citation>
    <scope>NUCLEOTIDE SEQUENCE [LARGE SCALE GENOMIC DNA]</scope>
    <source>
        <strain evidence="10 11">ARSEF 2575</strain>
    </source>
</reference>
<evidence type="ECO:0000256" key="6">
    <source>
        <dbReference type="ARBA" id="ARBA00023004"/>
    </source>
</evidence>
<dbReference type="PANTHER" id="PTHR46300:SF7">
    <property type="entry name" value="P450, PUTATIVE (EUROFUNG)-RELATED"/>
    <property type="match status" value="1"/>
</dbReference>
<evidence type="ECO:0000256" key="4">
    <source>
        <dbReference type="ARBA" id="ARBA00022723"/>
    </source>
</evidence>
<dbReference type="SUPFAM" id="SSF48264">
    <property type="entry name" value="Cytochrome P450"/>
    <property type="match status" value="1"/>
</dbReference>
<keyword evidence="3 8" id="KW-0349">Heme</keyword>
<proteinExistence type="inferred from homology"/>
<dbReference type="GO" id="GO:0020037">
    <property type="term" value="F:heme binding"/>
    <property type="evidence" value="ECO:0007669"/>
    <property type="project" value="InterPro"/>
</dbReference>
<evidence type="ECO:0000256" key="1">
    <source>
        <dbReference type="ARBA" id="ARBA00001971"/>
    </source>
</evidence>
<feature type="binding site" description="axial binding residue" evidence="8">
    <location>
        <position position="440"/>
    </location>
    <ligand>
        <name>heme</name>
        <dbReference type="ChEBI" id="CHEBI:30413"/>
    </ligand>
    <ligandPart>
        <name>Fe</name>
        <dbReference type="ChEBI" id="CHEBI:18248"/>
    </ligandPart>
</feature>
<dbReference type="Pfam" id="PF00067">
    <property type="entry name" value="p450"/>
    <property type="match status" value="1"/>
</dbReference>
<dbReference type="OrthoDB" id="2789670at2759"/>
<evidence type="ECO:0000256" key="2">
    <source>
        <dbReference type="ARBA" id="ARBA00010617"/>
    </source>
</evidence>
<name>A0A0A1UPY9_9HYPO</name>
<evidence type="ECO:0000256" key="9">
    <source>
        <dbReference type="RuleBase" id="RU000461"/>
    </source>
</evidence>
<dbReference type="PRINTS" id="PR00385">
    <property type="entry name" value="P450"/>
</dbReference>
<sequence>MHSSITATALLACVYLVYRLYVHRQRKSQLPPGPKPWPLLGNITDLPPQGVPEYQHWLKQKDTYGPISSVTVLGQTMVIIHDLEAIQELMEKKSLMTSERPRFEFAHNLSGFGKYLSLRPYDDSFRRQRKVVHQQLGTKALVDKYHAVQEEEVGRLLLRLLEDPQNLWQSLKTKAGAIILKITYGYTVQHKKIDPLVKLIEEMMRRGSEALVPMSYAVDLLPALRHVPEWFPGASFQRVAKKSTDINKMVTDVPYNFVRQQMAQQAHTPCYVSRLIQELQDEDLRLDPVAAETIKWSAGILYAGGSDTTVSSLFSVILALVKFPNVQRQAQLEIDGLTGSDRLPQFEDRSKLPYVNSVVKEALRWFPVTPMGVAHAASKDIMLKGYLVPKGAIILPAVWWLLHDPQVYANPETFDPARYLPPRDEPDPAKVAFGFGRRVCPGRYLADAAIFLTVAQILAVFNVSKALDDEGKEIEPVVASGFGLIDHPALFPYKITPRSEKHASLIRNNAMGFSGKEANADALHAAGFESLKF</sequence>
<keyword evidence="7 9" id="KW-0503">Monooxygenase</keyword>
<protein>
    <submittedName>
        <fullName evidence="10">Cytochrome P450</fullName>
    </submittedName>
</protein>
<keyword evidence="4 8" id="KW-0479">Metal-binding</keyword>
<dbReference type="Gene3D" id="1.10.630.10">
    <property type="entry name" value="Cytochrome P450"/>
    <property type="match status" value="1"/>
</dbReference>
<evidence type="ECO:0000256" key="5">
    <source>
        <dbReference type="ARBA" id="ARBA00023002"/>
    </source>
</evidence>
<dbReference type="PROSITE" id="PS00086">
    <property type="entry name" value="CYTOCHROME_P450"/>
    <property type="match status" value="1"/>
</dbReference>
<dbReference type="PRINTS" id="PR00463">
    <property type="entry name" value="EP450I"/>
</dbReference>
<dbReference type="HOGENOM" id="CLU_001570_2_3_1"/>
<dbReference type="GO" id="GO:0005506">
    <property type="term" value="F:iron ion binding"/>
    <property type="evidence" value="ECO:0007669"/>
    <property type="project" value="InterPro"/>
</dbReference>
<keyword evidence="6 8" id="KW-0408">Iron</keyword>